<feature type="coiled-coil region" evidence="3">
    <location>
        <begin position="279"/>
        <end position="315"/>
    </location>
</feature>
<dbReference type="eggNOG" id="KOG4563">
    <property type="taxonomic scope" value="Eukaryota"/>
</dbReference>
<dbReference type="EMBL" id="CP000500">
    <property type="protein sequence ID" value="ABN67429.2"/>
    <property type="molecule type" value="Genomic_DNA"/>
</dbReference>
<feature type="compositionally biased region" description="Basic and acidic residues" evidence="4">
    <location>
        <begin position="136"/>
        <end position="145"/>
    </location>
</feature>
<dbReference type="KEGG" id="pic:PICST_12169"/>
<evidence type="ECO:0000313" key="7">
    <source>
        <dbReference type="Proteomes" id="UP000002258"/>
    </source>
</evidence>
<dbReference type="GO" id="GO:0042393">
    <property type="term" value="F:histone binding"/>
    <property type="evidence" value="ECO:0007669"/>
    <property type="project" value="TreeGrafter"/>
</dbReference>
<feature type="non-terminal residue" evidence="6">
    <location>
        <position position="387"/>
    </location>
</feature>
<dbReference type="HOGENOM" id="CLU_028900_1_0_1"/>
<dbReference type="OMA" id="IAECHYK"/>
<keyword evidence="7" id="KW-1185">Reference proteome</keyword>
<keyword evidence="1" id="KW-0677">Repeat</keyword>
<dbReference type="GeneID" id="4840189"/>
<evidence type="ECO:0000259" key="5">
    <source>
        <dbReference type="Pfam" id="PF10516"/>
    </source>
</evidence>
<sequence length="387" mass="43382">MSYSSEVNKLLADGSRAYSSKNYELASEKYGEACEKYSDEKGDEDADLLFLYGKSLFQNAVSKSEVFGGQPGDDEQEEDDKEEENEENKEDGDKFQFFDVAPVAEEEGEDGAPQDEEEEADEENAGEVDQEEQEESNGKEKHDKENEEEQSDFELAWEMFDITRNLLEAKLQDIEEQGKDLTVPYLKTDDEETDNQYIILTKKLSETYDLLGEVSLESENFPQSAQDLKSSLQLRLKLYNPETSALISESHYKLSLALEFCVEDPTSRQSAVEHMKLAIDSVKKRNESETDASKKKENEELIQDLDARYQELKRDPTEELKSEQLDIIKGILGEPTADGAGSSGSAAALVNDLSGIVKKKKVAQVNDLSAVVKKRKAPGKISGSEKK</sequence>
<evidence type="ECO:0000256" key="4">
    <source>
        <dbReference type="SAM" id="MobiDB-lite"/>
    </source>
</evidence>
<dbReference type="GO" id="GO:0005654">
    <property type="term" value="C:nucleoplasm"/>
    <property type="evidence" value="ECO:0007669"/>
    <property type="project" value="TreeGrafter"/>
</dbReference>
<protein>
    <recommendedName>
        <fullName evidence="5">Tetratricopeptide SHNi-TPR domain-containing protein</fullName>
    </recommendedName>
</protein>
<dbReference type="RefSeq" id="XP_001385458.2">
    <property type="nucleotide sequence ID" value="XM_001385421.1"/>
</dbReference>
<keyword evidence="2" id="KW-0802">TPR repeat</keyword>
<dbReference type="PANTHER" id="PTHR15081:SF1">
    <property type="entry name" value="NUCLEAR AUTOANTIGENIC SPERM PROTEIN"/>
    <property type="match status" value="1"/>
</dbReference>
<evidence type="ECO:0000256" key="2">
    <source>
        <dbReference type="ARBA" id="ARBA00022803"/>
    </source>
</evidence>
<evidence type="ECO:0000256" key="1">
    <source>
        <dbReference type="ARBA" id="ARBA00022737"/>
    </source>
</evidence>
<dbReference type="STRING" id="322104.A3LXB4"/>
<reference evidence="6 7" key="1">
    <citation type="journal article" date="2007" name="Nat. Biotechnol.">
        <title>Genome sequence of the lignocellulose-bioconverting and xylose-fermenting yeast Pichia stipitis.</title>
        <authorList>
            <person name="Jeffries T.W."/>
            <person name="Grigoriev I.V."/>
            <person name="Grimwood J."/>
            <person name="Laplaza J.M."/>
            <person name="Aerts A."/>
            <person name="Salamov A."/>
            <person name="Schmutz J."/>
            <person name="Lindquist E."/>
            <person name="Dehal P."/>
            <person name="Shapiro H."/>
            <person name="Jin Y.S."/>
            <person name="Passoth V."/>
            <person name="Richardson P.M."/>
        </authorList>
    </citation>
    <scope>NUCLEOTIDE SEQUENCE [LARGE SCALE GENOMIC DNA]</scope>
    <source>
        <strain evidence="7">ATCC 58785 / CBS 6054 / NBRC 10063 / NRRL Y-11545</strain>
    </source>
</reference>
<dbReference type="AlphaFoldDB" id="A3LXB4"/>
<gene>
    <name evidence="6" type="ORF">PICST_12169</name>
</gene>
<feature type="region of interest" description="Disordered" evidence="4">
    <location>
        <begin position="63"/>
        <end position="151"/>
    </location>
</feature>
<dbReference type="InParanoid" id="A3LXB4"/>
<dbReference type="InterPro" id="IPR019544">
    <property type="entry name" value="Tetratricopeptide_SHNi-TPR_dom"/>
</dbReference>
<name>A3LXB4_PICST</name>
<dbReference type="Proteomes" id="UP000002258">
    <property type="component" value="Chromosome 6"/>
</dbReference>
<evidence type="ECO:0000256" key="3">
    <source>
        <dbReference type="SAM" id="Coils"/>
    </source>
</evidence>
<feature type="domain" description="Tetratricopeptide SHNi-TPR" evidence="5">
    <location>
        <begin position="205"/>
        <end position="242"/>
    </location>
</feature>
<dbReference type="GO" id="GO:0006335">
    <property type="term" value="P:DNA replication-dependent chromatin assembly"/>
    <property type="evidence" value="ECO:0007669"/>
    <property type="project" value="TreeGrafter"/>
</dbReference>
<dbReference type="Gene3D" id="1.25.40.10">
    <property type="entry name" value="Tetratricopeptide repeat domain"/>
    <property type="match status" value="1"/>
</dbReference>
<proteinExistence type="predicted"/>
<accession>A3LXB4</accession>
<feature type="compositionally biased region" description="Acidic residues" evidence="4">
    <location>
        <begin position="72"/>
        <end position="90"/>
    </location>
</feature>
<dbReference type="PANTHER" id="PTHR15081">
    <property type="entry name" value="NUCLEAR AUTOANTIGENIC SPERM PROTEIN NASP -RELATED"/>
    <property type="match status" value="1"/>
</dbReference>
<keyword evidence="3" id="KW-0175">Coiled coil</keyword>
<dbReference type="InterPro" id="IPR011990">
    <property type="entry name" value="TPR-like_helical_dom_sf"/>
</dbReference>
<dbReference type="Pfam" id="PF10516">
    <property type="entry name" value="SHNi-TPR"/>
    <property type="match status" value="1"/>
</dbReference>
<dbReference type="InterPro" id="IPR051730">
    <property type="entry name" value="NASP-like"/>
</dbReference>
<dbReference type="OrthoDB" id="5587616at2759"/>
<dbReference type="GO" id="GO:0034080">
    <property type="term" value="P:CENP-A containing chromatin assembly"/>
    <property type="evidence" value="ECO:0007669"/>
    <property type="project" value="TreeGrafter"/>
</dbReference>
<organism evidence="6 7">
    <name type="scientific">Scheffersomyces stipitis (strain ATCC 58785 / CBS 6054 / NBRC 10063 / NRRL Y-11545)</name>
    <name type="common">Yeast</name>
    <name type="synonym">Pichia stipitis</name>
    <dbReference type="NCBI Taxonomy" id="322104"/>
    <lineage>
        <taxon>Eukaryota</taxon>
        <taxon>Fungi</taxon>
        <taxon>Dikarya</taxon>
        <taxon>Ascomycota</taxon>
        <taxon>Saccharomycotina</taxon>
        <taxon>Pichiomycetes</taxon>
        <taxon>Debaryomycetaceae</taxon>
        <taxon>Scheffersomyces</taxon>
    </lineage>
</organism>
<feature type="compositionally biased region" description="Acidic residues" evidence="4">
    <location>
        <begin position="104"/>
        <end position="135"/>
    </location>
</feature>
<evidence type="ECO:0000313" key="6">
    <source>
        <dbReference type="EMBL" id="ABN67429.2"/>
    </source>
</evidence>